<feature type="transmembrane region" description="Helical" evidence="1">
    <location>
        <begin position="100"/>
        <end position="118"/>
    </location>
</feature>
<keyword evidence="1" id="KW-1133">Transmembrane helix</keyword>
<evidence type="ECO:0000313" key="2">
    <source>
        <dbReference type="EMBL" id="MEZ8052592.1"/>
    </source>
</evidence>
<sequence length="128" mass="14232">MNNKTFLSLHGIIYAGFAIALFFIPTVMWPMYGVEINDKYAYFLSQHTSIFLGGIAAISWLLRDIEPGVSAKKLIQGLVVTNMLGAIITLYAAFTGIFVGFGWSDPAFFISLSVLSVLQARRQRYLLT</sequence>
<feature type="transmembrane region" description="Helical" evidence="1">
    <location>
        <begin position="74"/>
        <end position="94"/>
    </location>
</feature>
<dbReference type="RefSeq" id="WP_017104129.1">
    <property type="nucleotide sequence ID" value="NZ_JBGOOL010000011.1"/>
</dbReference>
<evidence type="ECO:0000313" key="3">
    <source>
        <dbReference type="Proteomes" id="UP001569175"/>
    </source>
</evidence>
<keyword evidence="1" id="KW-0812">Transmembrane</keyword>
<accession>A0ABV4KM68</accession>
<keyword evidence="3" id="KW-1185">Reference proteome</keyword>
<proteinExistence type="predicted"/>
<dbReference type="Proteomes" id="UP001569175">
    <property type="component" value="Unassembled WGS sequence"/>
</dbReference>
<feature type="transmembrane region" description="Helical" evidence="1">
    <location>
        <begin position="40"/>
        <end position="62"/>
    </location>
</feature>
<keyword evidence="1" id="KW-0472">Membrane</keyword>
<reference evidence="2 3" key="1">
    <citation type="submission" date="2024-06" db="EMBL/GenBank/DDBJ databases">
        <authorList>
            <person name="Steensen K."/>
            <person name="Seneca J."/>
            <person name="Bartlau N."/>
            <person name="Yu A.X."/>
            <person name="Polz M.F."/>
        </authorList>
    </citation>
    <scope>NUCLEOTIDE SEQUENCE [LARGE SCALE GENOMIC DNA]</scope>
    <source>
        <strain evidence="2 3">1F9</strain>
    </source>
</reference>
<evidence type="ECO:0000256" key="1">
    <source>
        <dbReference type="SAM" id="Phobius"/>
    </source>
</evidence>
<gene>
    <name evidence="2" type="ORF">ACED57_05460</name>
</gene>
<organism evidence="2 3">
    <name type="scientific">Vibrio atlanticus</name>
    <dbReference type="NCBI Taxonomy" id="693153"/>
    <lineage>
        <taxon>Bacteria</taxon>
        <taxon>Pseudomonadati</taxon>
        <taxon>Pseudomonadota</taxon>
        <taxon>Gammaproteobacteria</taxon>
        <taxon>Vibrionales</taxon>
        <taxon>Vibrionaceae</taxon>
        <taxon>Vibrio</taxon>
    </lineage>
</organism>
<dbReference type="EMBL" id="JBGOOL010000011">
    <property type="protein sequence ID" value="MEZ8052592.1"/>
    <property type="molecule type" value="Genomic_DNA"/>
</dbReference>
<name>A0ABV4KM68_9VIBR</name>
<feature type="transmembrane region" description="Helical" evidence="1">
    <location>
        <begin position="12"/>
        <end position="34"/>
    </location>
</feature>
<protein>
    <submittedName>
        <fullName evidence="2">Uncharacterized protein</fullName>
    </submittedName>
</protein>
<comment type="caution">
    <text evidence="2">The sequence shown here is derived from an EMBL/GenBank/DDBJ whole genome shotgun (WGS) entry which is preliminary data.</text>
</comment>